<feature type="region of interest" description="Disordered" evidence="6">
    <location>
        <begin position="214"/>
        <end position="237"/>
    </location>
</feature>
<dbReference type="RefSeq" id="WP_031053341.1">
    <property type="nucleotide sequence ID" value="NZ_JBHSPX010000004.1"/>
</dbReference>
<feature type="transmembrane region" description="Helical" evidence="7">
    <location>
        <begin position="302"/>
        <end position="323"/>
    </location>
</feature>
<accession>A0ABW1MH47</accession>
<gene>
    <name evidence="9" type="ORF">ACFP4F_10900</name>
</gene>
<protein>
    <submittedName>
        <fullName evidence="9">CitMHS family transporter</fullName>
    </submittedName>
</protein>
<feature type="transmembrane region" description="Helical" evidence="7">
    <location>
        <begin position="22"/>
        <end position="42"/>
    </location>
</feature>
<evidence type="ECO:0000256" key="5">
    <source>
        <dbReference type="ARBA" id="ARBA00023136"/>
    </source>
</evidence>
<dbReference type="InterPro" id="IPR003474">
    <property type="entry name" value="Glcn_transporter"/>
</dbReference>
<dbReference type="InterPro" id="IPR014738">
    <property type="entry name" value="Citrate_transporter"/>
</dbReference>
<dbReference type="PANTHER" id="PTHR30354">
    <property type="entry name" value="GNT FAMILY GLUCONATE TRANSPORTER"/>
    <property type="match status" value="1"/>
</dbReference>
<keyword evidence="2" id="KW-0813">Transport</keyword>
<feature type="transmembrane region" description="Helical" evidence="7">
    <location>
        <begin position="272"/>
        <end position="290"/>
    </location>
</feature>
<feature type="transmembrane region" description="Helical" evidence="7">
    <location>
        <begin position="177"/>
        <end position="195"/>
    </location>
</feature>
<comment type="subcellular location">
    <subcellularLocation>
        <location evidence="1">Membrane</location>
        <topology evidence="1">Multi-pass membrane protein</topology>
    </subcellularLocation>
</comment>
<evidence type="ECO:0000313" key="10">
    <source>
        <dbReference type="Proteomes" id="UP001596139"/>
    </source>
</evidence>
<evidence type="ECO:0000256" key="2">
    <source>
        <dbReference type="ARBA" id="ARBA00022448"/>
    </source>
</evidence>
<comment type="caution">
    <text evidence="9">The sequence shown here is derived from an EMBL/GenBank/DDBJ whole genome shotgun (WGS) entry which is preliminary data.</text>
</comment>
<feature type="transmembrane region" description="Helical" evidence="7">
    <location>
        <begin position="343"/>
        <end position="362"/>
    </location>
</feature>
<dbReference type="Proteomes" id="UP001596139">
    <property type="component" value="Unassembled WGS sequence"/>
</dbReference>
<sequence length="452" mass="47064">MLAALGFSTIGLFLLLTMTKRVSVLVALVLLPVLAALAGGFAGDMGDMILEGLGTVAPTGIMIAFAVLYFSLMVDAGLFDPLINRILRAARNDPARIAVGTAVLTMCVALDGDGASTFLITVSALLPVYKRLGMSPLVLSGVVCLGAGVMNMVPWGGPTVRAMTALKLDSSQVFTPVLPAMGCGIVWVLLASYWIGRRERRRLAATVAAQAPQQAQNDTATDTQRTAARAAGDGPGTPLVTRAARPSLLLTAFNATLTVVLIVALVAEVMPLPVLFALAFTLALFVNHPTWEGQQELLEKHAKSVVLVTTMIFAAGVFTGVLTGTKMISEMAEALVSVVPDSLGAHLAPIVAVTGMPLSLAFTPDAYYFGVLPVLSHTATGFGADQAEVARAAILGQMTTGFPLSPLTASTFILVSMSGVQLGEHQRFIFRWALGTTVVMTAAALLTGAISL</sequence>
<keyword evidence="5 7" id="KW-0472">Membrane</keyword>
<evidence type="ECO:0000256" key="7">
    <source>
        <dbReference type="SAM" id="Phobius"/>
    </source>
</evidence>
<evidence type="ECO:0000313" key="9">
    <source>
        <dbReference type="EMBL" id="MFC6063058.1"/>
    </source>
</evidence>
<feature type="transmembrane region" description="Helical" evidence="7">
    <location>
        <begin position="248"/>
        <end position="266"/>
    </location>
</feature>
<dbReference type="EMBL" id="JBHSPX010000004">
    <property type="protein sequence ID" value="MFC6063058.1"/>
    <property type="molecule type" value="Genomic_DNA"/>
</dbReference>
<dbReference type="InterPro" id="IPR004680">
    <property type="entry name" value="Cit_transptr-like_dom"/>
</dbReference>
<feature type="transmembrane region" description="Helical" evidence="7">
    <location>
        <begin position="49"/>
        <end position="72"/>
    </location>
</feature>
<organism evidence="9 10">
    <name type="scientific">Streptomyces ochraceiscleroticus</name>
    <dbReference type="NCBI Taxonomy" id="47761"/>
    <lineage>
        <taxon>Bacteria</taxon>
        <taxon>Bacillati</taxon>
        <taxon>Actinomycetota</taxon>
        <taxon>Actinomycetes</taxon>
        <taxon>Kitasatosporales</taxon>
        <taxon>Streptomycetaceae</taxon>
        <taxon>Streptomyces</taxon>
    </lineage>
</organism>
<feature type="compositionally biased region" description="Low complexity" evidence="6">
    <location>
        <begin position="214"/>
        <end position="231"/>
    </location>
</feature>
<evidence type="ECO:0000256" key="1">
    <source>
        <dbReference type="ARBA" id="ARBA00004141"/>
    </source>
</evidence>
<feature type="transmembrane region" description="Helical" evidence="7">
    <location>
        <begin position="137"/>
        <end position="157"/>
    </location>
</feature>
<reference evidence="10" key="1">
    <citation type="journal article" date="2019" name="Int. J. Syst. Evol. Microbiol.">
        <title>The Global Catalogue of Microorganisms (GCM) 10K type strain sequencing project: providing services to taxonomists for standard genome sequencing and annotation.</title>
        <authorList>
            <consortium name="The Broad Institute Genomics Platform"/>
            <consortium name="The Broad Institute Genome Sequencing Center for Infectious Disease"/>
            <person name="Wu L."/>
            <person name="Ma J."/>
        </authorList>
    </citation>
    <scope>NUCLEOTIDE SEQUENCE [LARGE SCALE GENOMIC DNA]</scope>
    <source>
        <strain evidence="10">CGMCC 1.15180</strain>
    </source>
</reference>
<keyword evidence="10" id="KW-1185">Reference proteome</keyword>
<keyword evidence="4 7" id="KW-1133">Transmembrane helix</keyword>
<dbReference type="PANTHER" id="PTHR30354:SF26">
    <property type="entry name" value="TRANSPORTER, PUTATIVE-RELATED"/>
    <property type="match status" value="1"/>
</dbReference>
<keyword evidence="3 7" id="KW-0812">Transmembrane</keyword>
<evidence type="ECO:0000256" key="4">
    <source>
        <dbReference type="ARBA" id="ARBA00022989"/>
    </source>
</evidence>
<evidence type="ECO:0000256" key="3">
    <source>
        <dbReference type="ARBA" id="ARBA00022692"/>
    </source>
</evidence>
<proteinExistence type="predicted"/>
<dbReference type="Pfam" id="PF03600">
    <property type="entry name" value="CitMHS"/>
    <property type="match status" value="1"/>
</dbReference>
<dbReference type="NCBIfam" id="TIGR00784">
    <property type="entry name" value="citMHS"/>
    <property type="match status" value="1"/>
</dbReference>
<feature type="transmembrane region" description="Helical" evidence="7">
    <location>
        <begin position="428"/>
        <end position="450"/>
    </location>
</feature>
<name>A0ABW1MH47_9ACTN</name>
<evidence type="ECO:0000259" key="8">
    <source>
        <dbReference type="Pfam" id="PF03600"/>
    </source>
</evidence>
<feature type="domain" description="Citrate transporter-like" evidence="8">
    <location>
        <begin position="14"/>
        <end position="396"/>
    </location>
</feature>
<evidence type="ECO:0000256" key="6">
    <source>
        <dbReference type="SAM" id="MobiDB-lite"/>
    </source>
</evidence>